<dbReference type="AlphaFoldDB" id="A0A6L2KJ00"/>
<proteinExistence type="predicted"/>
<protein>
    <submittedName>
        <fullName evidence="2">Uncharacterized protein</fullName>
    </submittedName>
</protein>
<feature type="compositionally biased region" description="Acidic residues" evidence="1">
    <location>
        <begin position="224"/>
        <end position="243"/>
    </location>
</feature>
<feature type="region of interest" description="Disordered" evidence="1">
    <location>
        <begin position="204"/>
        <end position="243"/>
    </location>
</feature>
<sequence length="243" mass="27334">MPLGEIFREFPMNYLSWPTILGTRKAGSSETLGRVTWKASDPDVPRTSPRQIMIRILPFGLNLKHCSSRSKCSKLGKEHGHMPVWIPVTCCPLRYADGELRDSRLLEEMLRLKDLGPKTPTGVPYIDDEIMAMVRQGTQRGHIPSVGKLLEGHDRDVLNIPKPRYTQVVDFNEVKAKNKQLRKEINMPIKVVRSDDKISQLLTQLQSQHEVGSGSGSDVGRDDELGEDEDVSEDEDTDGDEDS</sequence>
<name>A0A6L2KJ00_TANCI</name>
<organism evidence="2">
    <name type="scientific">Tanacetum cinerariifolium</name>
    <name type="common">Dalmatian daisy</name>
    <name type="synonym">Chrysanthemum cinerariifolium</name>
    <dbReference type="NCBI Taxonomy" id="118510"/>
    <lineage>
        <taxon>Eukaryota</taxon>
        <taxon>Viridiplantae</taxon>
        <taxon>Streptophyta</taxon>
        <taxon>Embryophyta</taxon>
        <taxon>Tracheophyta</taxon>
        <taxon>Spermatophyta</taxon>
        <taxon>Magnoliopsida</taxon>
        <taxon>eudicotyledons</taxon>
        <taxon>Gunneridae</taxon>
        <taxon>Pentapetalae</taxon>
        <taxon>asterids</taxon>
        <taxon>campanulids</taxon>
        <taxon>Asterales</taxon>
        <taxon>Asteraceae</taxon>
        <taxon>Asteroideae</taxon>
        <taxon>Anthemideae</taxon>
        <taxon>Anthemidinae</taxon>
        <taxon>Tanacetum</taxon>
    </lineage>
</organism>
<accession>A0A6L2KJ00</accession>
<evidence type="ECO:0000256" key="1">
    <source>
        <dbReference type="SAM" id="MobiDB-lite"/>
    </source>
</evidence>
<gene>
    <name evidence="2" type="ORF">Tci_019822</name>
</gene>
<comment type="caution">
    <text evidence="2">The sequence shown here is derived from an EMBL/GenBank/DDBJ whole genome shotgun (WGS) entry which is preliminary data.</text>
</comment>
<evidence type="ECO:0000313" key="2">
    <source>
        <dbReference type="EMBL" id="GEU47844.1"/>
    </source>
</evidence>
<dbReference type="EMBL" id="BKCJ010002331">
    <property type="protein sequence ID" value="GEU47844.1"/>
    <property type="molecule type" value="Genomic_DNA"/>
</dbReference>
<reference evidence="2" key="1">
    <citation type="journal article" date="2019" name="Sci. Rep.">
        <title>Draft genome of Tanacetum cinerariifolium, the natural source of mosquito coil.</title>
        <authorList>
            <person name="Yamashiro T."/>
            <person name="Shiraishi A."/>
            <person name="Satake H."/>
            <person name="Nakayama K."/>
        </authorList>
    </citation>
    <scope>NUCLEOTIDE SEQUENCE</scope>
</reference>